<organism evidence="1 2">
    <name type="scientific">Taklimakanibacter albus</name>
    <dbReference type="NCBI Taxonomy" id="2800327"/>
    <lineage>
        <taxon>Bacteria</taxon>
        <taxon>Pseudomonadati</taxon>
        <taxon>Pseudomonadota</taxon>
        <taxon>Alphaproteobacteria</taxon>
        <taxon>Hyphomicrobiales</taxon>
        <taxon>Aestuariivirgaceae</taxon>
        <taxon>Taklimakanibacter</taxon>
    </lineage>
</organism>
<sequence length="352" mass="38206">MELIEVAKHYGKVTVLDRVDLTVAPGEFIALLGPSGCGKSTLLKLIAGLDELSHGEIHIAGRLANYLKPAERDVAMVFQNYALYPHMTVRENMGFPLKMSGIARDIVTAKVDEAASLLQLNAQLDRFPDELSGGQRQRVALGRAIVREPYVFLMDEPLSNLDALLRVEMRAELVRLHKRVGRTTIYVTHDQVEAMTMANRIVLMKGGVVQQVGTPAEIYATPANTFVATFVGSPPMNLFKGHIGGAQFHGSFDIPVPARVTSGDVTLGIRPEHVEIVEAGDKEGLAATIDVVERVGPDAYLRMTTQAGATVTARVDGASRAREGERVALRLPPARLSFFDAAGNRMSIDKEG</sequence>
<accession>A0ACC5RAA4</accession>
<name>A0ACC5RAA4_9HYPH</name>
<evidence type="ECO:0000313" key="2">
    <source>
        <dbReference type="Proteomes" id="UP000616151"/>
    </source>
</evidence>
<protein>
    <submittedName>
        <fullName evidence="1">Sn-glycerol-3-phosphate ABC transporter ATP-binding protein UgpC</fullName>
    </submittedName>
</protein>
<proteinExistence type="predicted"/>
<reference evidence="1" key="1">
    <citation type="submission" date="2021-01" db="EMBL/GenBank/DDBJ databases">
        <authorList>
            <person name="Sun Q."/>
        </authorList>
    </citation>
    <scope>NUCLEOTIDE SEQUENCE</scope>
    <source>
        <strain evidence="1">YIM B02566</strain>
    </source>
</reference>
<keyword evidence="1" id="KW-0067">ATP-binding</keyword>
<evidence type="ECO:0000313" key="1">
    <source>
        <dbReference type="EMBL" id="MBK1869577.1"/>
    </source>
</evidence>
<dbReference type="Proteomes" id="UP000616151">
    <property type="component" value="Unassembled WGS sequence"/>
</dbReference>
<dbReference type="EMBL" id="JAENHL010000008">
    <property type="protein sequence ID" value="MBK1869577.1"/>
    <property type="molecule type" value="Genomic_DNA"/>
</dbReference>
<keyword evidence="1" id="KW-0547">Nucleotide-binding</keyword>
<gene>
    <name evidence="1" type="primary">ugpC</name>
    <name evidence="1" type="ORF">JHL16_24670</name>
</gene>
<keyword evidence="2" id="KW-1185">Reference proteome</keyword>
<comment type="caution">
    <text evidence="1">The sequence shown here is derived from an EMBL/GenBank/DDBJ whole genome shotgun (WGS) entry which is preliminary data.</text>
</comment>